<name>A0A1H7RKV6_9GAMM</name>
<comment type="subcellular location">
    <subcellularLocation>
        <location evidence="1">Membrane</location>
    </subcellularLocation>
</comment>
<evidence type="ECO:0000256" key="1">
    <source>
        <dbReference type="ARBA" id="ARBA00004370"/>
    </source>
</evidence>
<dbReference type="InterPro" id="IPR023352">
    <property type="entry name" value="MAPEG-like_dom_sf"/>
</dbReference>
<dbReference type="AlphaFoldDB" id="A0A1H7RKV6"/>
<keyword evidence="3 5" id="KW-1133">Transmembrane helix</keyword>
<feature type="transmembrane region" description="Helical" evidence="5">
    <location>
        <begin position="116"/>
        <end position="136"/>
    </location>
</feature>
<dbReference type="Gene3D" id="1.20.120.550">
    <property type="entry name" value="Membrane associated eicosanoid/glutathione metabolism-like domain"/>
    <property type="match status" value="1"/>
</dbReference>
<feature type="transmembrane region" description="Helical" evidence="5">
    <location>
        <begin position="68"/>
        <end position="95"/>
    </location>
</feature>
<sequence length="137" mass="15048">MTNAAVLFALLAQIALTLSLYPLLLKRKKAARAAGLVDEQRAPLDDDAWPDPVRQVNNCISNQFASPMLFYVLLLTLFITASVNLLTLVLAWAYVASRAAHAWVHVHSNYVPLRRNLFAGGLVMLIILAGQLLIALL</sequence>
<dbReference type="Pfam" id="PF01124">
    <property type="entry name" value="MAPEG"/>
    <property type="match status" value="1"/>
</dbReference>
<organism evidence="6 7">
    <name type="scientific">Atopomonas hussainii</name>
    <dbReference type="NCBI Taxonomy" id="1429083"/>
    <lineage>
        <taxon>Bacteria</taxon>
        <taxon>Pseudomonadati</taxon>
        <taxon>Pseudomonadota</taxon>
        <taxon>Gammaproteobacteria</taxon>
        <taxon>Pseudomonadales</taxon>
        <taxon>Pseudomonadaceae</taxon>
        <taxon>Atopomonas</taxon>
    </lineage>
</organism>
<dbReference type="STRING" id="1429083.GCA_001885685_01161"/>
<dbReference type="InterPro" id="IPR001129">
    <property type="entry name" value="Membr-assoc_MAPEG"/>
</dbReference>
<dbReference type="Proteomes" id="UP000185766">
    <property type="component" value="Unassembled WGS sequence"/>
</dbReference>
<dbReference type="EMBL" id="FOAS01000015">
    <property type="protein sequence ID" value="SEL60853.1"/>
    <property type="molecule type" value="Genomic_DNA"/>
</dbReference>
<reference evidence="6 7" key="1">
    <citation type="submission" date="2016-10" db="EMBL/GenBank/DDBJ databases">
        <authorList>
            <person name="de Groot N.N."/>
        </authorList>
    </citation>
    <scope>NUCLEOTIDE SEQUENCE [LARGE SCALE GENOMIC DNA]</scope>
    <source>
        <strain evidence="6 7">JCM 19513</strain>
    </source>
</reference>
<evidence type="ECO:0000256" key="2">
    <source>
        <dbReference type="ARBA" id="ARBA00022692"/>
    </source>
</evidence>
<accession>A0A1H7RKV6</accession>
<evidence type="ECO:0000256" key="5">
    <source>
        <dbReference type="SAM" id="Phobius"/>
    </source>
</evidence>
<keyword evidence="4 5" id="KW-0472">Membrane</keyword>
<evidence type="ECO:0000256" key="4">
    <source>
        <dbReference type="ARBA" id="ARBA00023136"/>
    </source>
</evidence>
<evidence type="ECO:0008006" key="8">
    <source>
        <dbReference type="Google" id="ProtNLM"/>
    </source>
</evidence>
<gene>
    <name evidence="6" type="ORF">SAMN05216214_11533</name>
</gene>
<protein>
    <recommendedName>
        <fullName evidence="8">MAPEG family protein</fullName>
    </recommendedName>
</protein>
<evidence type="ECO:0000313" key="6">
    <source>
        <dbReference type="EMBL" id="SEL60853.1"/>
    </source>
</evidence>
<evidence type="ECO:0000256" key="3">
    <source>
        <dbReference type="ARBA" id="ARBA00022989"/>
    </source>
</evidence>
<proteinExistence type="predicted"/>
<evidence type="ECO:0000313" key="7">
    <source>
        <dbReference type="Proteomes" id="UP000185766"/>
    </source>
</evidence>
<keyword evidence="7" id="KW-1185">Reference proteome</keyword>
<dbReference type="RefSeq" id="WP_074869896.1">
    <property type="nucleotide sequence ID" value="NZ_FOAS01000015.1"/>
</dbReference>
<dbReference type="GO" id="GO:0016020">
    <property type="term" value="C:membrane"/>
    <property type="evidence" value="ECO:0007669"/>
    <property type="project" value="UniProtKB-SubCell"/>
</dbReference>
<keyword evidence="2 5" id="KW-0812">Transmembrane</keyword>
<dbReference type="SUPFAM" id="SSF161084">
    <property type="entry name" value="MAPEG domain-like"/>
    <property type="match status" value="1"/>
</dbReference>